<evidence type="ECO:0000259" key="12">
    <source>
        <dbReference type="PROSITE" id="PS50157"/>
    </source>
</evidence>
<dbReference type="GO" id="GO:0003677">
    <property type="term" value="F:DNA binding"/>
    <property type="evidence" value="ECO:0007669"/>
    <property type="project" value="UniProtKB-KW"/>
</dbReference>
<keyword evidence="6" id="KW-0805">Transcription regulation</keyword>
<keyword evidence="7" id="KW-0238">DNA-binding</keyword>
<evidence type="ECO:0000313" key="14">
    <source>
        <dbReference type="Proteomes" id="UP001627154"/>
    </source>
</evidence>
<dbReference type="Proteomes" id="UP001627154">
    <property type="component" value="Unassembled WGS sequence"/>
</dbReference>
<evidence type="ECO:0000313" key="13">
    <source>
        <dbReference type="EMBL" id="KAL3391371.1"/>
    </source>
</evidence>
<evidence type="ECO:0000256" key="1">
    <source>
        <dbReference type="ARBA" id="ARBA00004123"/>
    </source>
</evidence>
<keyword evidence="14" id="KW-1185">Reference proteome</keyword>
<evidence type="ECO:0000256" key="9">
    <source>
        <dbReference type="ARBA" id="ARBA00023242"/>
    </source>
</evidence>
<dbReference type="PANTHER" id="PTHR47772:SF13">
    <property type="entry name" value="GASTRULA ZINC FINGER PROTEIN XLCGF49.1-LIKE-RELATED"/>
    <property type="match status" value="1"/>
</dbReference>
<protein>
    <recommendedName>
        <fullName evidence="12">C2H2-type domain-containing protein</fullName>
    </recommendedName>
</protein>
<evidence type="ECO:0000256" key="10">
    <source>
        <dbReference type="PROSITE-ProRule" id="PRU00042"/>
    </source>
</evidence>
<dbReference type="SMART" id="SM00355">
    <property type="entry name" value="ZnF_C2H2"/>
    <property type="match status" value="5"/>
</dbReference>
<dbReference type="InterPro" id="IPR013087">
    <property type="entry name" value="Znf_C2H2_type"/>
</dbReference>
<keyword evidence="5" id="KW-0862">Zinc</keyword>
<feature type="domain" description="C2H2-type" evidence="12">
    <location>
        <begin position="95"/>
        <end position="123"/>
    </location>
</feature>
<evidence type="ECO:0000256" key="2">
    <source>
        <dbReference type="ARBA" id="ARBA00022723"/>
    </source>
</evidence>
<dbReference type="InterPro" id="IPR050636">
    <property type="entry name" value="C2H2-ZF_domain-containing"/>
</dbReference>
<dbReference type="FunFam" id="3.30.160.60:FF:000325">
    <property type="entry name" value="ZFP90 zinc finger protein"/>
    <property type="match status" value="1"/>
</dbReference>
<keyword evidence="9" id="KW-0539">Nucleus</keyword>
<accession>A0ABD2WEP0</accession>
<dbReference type="GO" id="GO:0008270">
    <property type="term" value="F:zinc ion binding"/>
    <property type="evidence" value="ECO:0007669"/>
    <property type="project" value="UniProtKB-KW"/>
</dbReference>
<dbReference type="SUPFAM" id="SSF57667">
    <property type="entry name" value="beta-beta-alpha zinc fingers"/>
    <property type="match status" value="3"/>
</dbReference>
<evidence type="ECO:0000256" key="5">
    <source>
        <dbReference type="ARBA" id="ARBA00022833"/>
    </source>
</evidence>
<dbReference type="InterPro" id="IPR036236">
    <property type="entry name" value="Znf_C2H2_sf"/>
</dbReference>
<feature type="domain" description="C2H2-type" evidence="12">
    <location>
        <begin position="66"/>
        <end position="94"/>
    </location>
</feature>
<evidence type="ECO:0000256" key="11">
    <source>
        <dbReference type="SAM" id="MobiDB-lite"/>
    </source>
</evidence>
<proteinExistence type="predicted"/>
<dbReference type="Gene3D" id="3.30.160.60">
    <property type="entry name" value="Classic Zinc Finger"/>
    <property type="match status" value="4"/>
</dbReference>
<keyword evidence="8" id="KW-0804">Transcription</keyword>
<keyword evidence="2" id="KW-0479">Metal-binding</keyword>
<dbReference type="Pfam" id="PF00096">
    <property type="entry name" value="zf-C2H2"/>
    <property type="match status" value="4"/>
</dbReference>
<keyword evidence="3" id="KW-0677">Repeat</keyword>
<comment type="caution">
    <text evidence="13">The sequence shown here is derived from an EMBL/GenBank/DDBJ whole genome shotgun (WGS) entry which is preliminary data.</text>
</comment>
<dbReference type="PROSITE" id="PS00028">
    <property type="entry name" value="ZINC_FINGER_C2H2_1"/>
    <property type="match status" value="5"/>
</dbReference>
<keyword evidence="4 10" id="KW-0863">Zinc-finger</keyword>
<name>A0ABD2WEP0_9HYME</name>
<gene>
    <name evidence="13" type="ORF">TKK_014084</name>
</gene>
<dbReference type="PROSITE" id="PS50157">
    <property type="entry name" value="ZINC_FINGER_C2H2_2"/>
    <property type="match status" value="5"/>
</dbReference>
<comment type="subcellular location">
    <subcellularLocation>
        <location evidence="1">Nucleus</location>
    </subcellularLocation>
</comment>
<evidence type="ECO:0000256" key="6">
    <source>
        <dbReference type="ARBA" id="ARBA00023015"/>
    </source>
</evidence>
<evidence type="ECO:0000256" key="7">
    <source>
        <dbReference type="ARBA" id="ARBA00023125"/>
    </source>
</evidence>
<dbReference type="AlphaFoldDB" id="A0ABD2WEP0"/>
<evidence type="ECO:0000256" key="4">
    <source>
        <dbReference type="ARBA" id="ARBA00022771"/>
    </source>
</evidence>
<feature type="domain" description="C2H2-type" evidence="12">
    <location>
        <begin position="153"/>
        <end position="181"/>
    </location>
</feature>
<organism evidence="13 14">
    <name type="scientific">Trichogramma kaykai</name>
    <dbReference type="NCBI Taxonomy" id="54128"/>
    <lineage>
        <taxon>Eukaryota</taxon>
        <taxon>Metazoa</taxon>
        <taxon>Ecdysozoa</taxon>
        <taxon>Arthropoda</taxon>
        <taxon>Hexapoda</taxon>
        <taxon>Insecta</taxon>
        <taxon>Pterygota</taxon>
        <taxon>Neoptera</taxon>
        <taxon>Endopterygota</taxon>
        <taxon>Hymenoptera</taxon>
        <taxon>Apocrita</taxon>
        <taxon>Proctotrupomorpha</taxon>
        <taxon>Chalcidoidea</taxon>
        <taxon>Trichogrammatidae</taxon>
        <taxon>Trichogramma</taxon>
    </lineage>
</organism>
<dbReference type="PANTHER" id="PTHR47772">
    <property type="entry name" value="ZINC FINGER PROTEIN 200"/>
    <property type="match status" value="1"/>
</dbReference>
<sequence length="310" mass="35696">MMVSKIMDAIMEGEKKFGRNGHLLVHQKTVQEGRKDYGCNKCEKKFVDKSNLRDHIKIVHNSPKDFACDSCEKKFVDRSNLNEHHKIVHEGCKDFACDKCEKKFGLKWILLLHLSTVHEGCKDFDCDHCDKGFRQKSTLIFHLTTVHEDQKDYPCDKCEKKFGHQHTLVLHQKTVHDDRKDFDCDKWWETIRSPKDVLEMMSRLPYAFSPNCRVNHTCITTDVRGHLIPPEPIHVRTAESSKRDGIQTFAQSEFAQTRGGSSGPDTPPGDRDRRERDVIVLDPILTGDLMTNVRGIILGDFPTVRVVKGR</sequence>
<feature type="domain" description="C2H2-type" evidence="12">
    <location>
        <begin position="37"/>
        <end position="65"/>
    </location>
</feature>
<dbReference type="EMBL" id="JBJJXI010000111">
    <property type="protein sequence ID" value="KAL3391371.1"/>
    <property type="molecule type" value="Genomic_DNA"/>
</dbReference>
<evidence type="ECO:0000256" key="3">
    <source>
        <dbReference type="ARBA" id="ARBA00022737"/>
    </source>
</evidence>
<feature type="region of interest" description="Disordered" evidence="11">
    <location>
        <begin position="251"/>
        <end position="276"/>
    </location>
</feature>
<dbReference type="GO" id="GO:0005634">
    <property type="term" value="C:nucleus"/>
    <property type="evidence" value="ECO:0007669"/>
    <property type="project" value="UniProtKB-SubCell"/>
</dbReference>
<feature type="domain" description="C2H2-type" evidence="12">
    <location>
        <begin position="124"/>
        <end position="152"/>
    </location>
</feature>
<reference evidence="13 14" key="1">
    <citation type="journal article" date="2024" name="bioRxiv">
        <title>A reference genome for Trichogramma kaykai: A tiny desert-dwelling parasitoid wasp with competing sex-ratio distorters.</title>
        <authorList>
            <person name="Culotta J."/>
            <person name="Lindsey A.R."/>
        </authorList>
    </citation>
    <scope>NUCLEOTIDE SEQUENCE [LARGE SCALE GENOMIC DNA]</scope>
    <source>
        <strain evidence="13 14">KSX58</strain>
    </source>
</reference>
<evidence type="ECO:0000256" key="8">
    <source>
        <dbReference type="ARBA" id="ARBA00023163"/>
    </source>
</evidence>